<dbReference type="EMBL" id="CATOUU010001030">
    <property type="protein sequence ID" value="CAI9967815.1"/>
    <property type="molecule type" value="Genomic_DNA"/>
</dbReference>
<evidence type="ECO:0000313" key="3">
    <source>
        <dbReference type="EMBL" id="CAL6051705.1"/>
    </source>
</evidence>
<keyword evidence="4" id="KW-1185">Reference proteome</keyword>
<evidence type="ECO:0000313" key="2">
    <source>
        <dbReference type="EMBL" id="CAI9967815.1"/>
    </source>
</evidence>
<keyword evidence="1" id="KW-0472">Membrane</keyword>
<dbReference type="AlphaFoldDB" id="A0AA86R087"/>
<evidence type="ECO:0000313" key="4">
    <source>
        <dbReference type="Proteomes" id="UP001642409"/>
    </source>
</evidence>
<dbReference type="EMBL" id="CAXDID020000189">
    <property type="protein sequence ID" value="CAL6051705.1"/>
    <property type="molecule type" value="Genomic_DNA"/>
</dbReference>
<dbReference type="Proteomes" id="UP001642409">
    <property type="component" value="Unassembled WGS sequence"/>
</dbReference>
<sequence>MLNQFNYLKKNSSELGYFQTIVNFRFLNSPNIAEVPSIAQYITKSTQVTLFFNEFLLRLNQSNLISKLKKASSDDFCQHDGNKCMINIPYIQVVFGQFLSTCLISISAYFAQNSHIFIQITRGDQKYLHQGLTFPSKSDWEHNWEVLVYSQQLFIVAGNSPVFLIFWQIWTKFDHIWFIFGQILQDFMSIFTNLIKNF</sequence>
<reference evidence="2" key="1">
    <citation type="submission" date="2023-06" db="EMBL/GenBank/DDBJ databases">
        <authorList>
            <person name="Kurt Z."/>
        </authorList>
    </citation>
    <scope>NUCLEOTIDE SEQUENCE</scope>
</reference>
<protein>
    <submittedName>
        <fullName evidence="3">Hypothetical_protein</fullName>
    </submittedName>
</protein>
<comment type="caution">
    <text evidence="2">The sequence shown here is derived from an EMBL/GenBank/DDBJ whole genome shotgun (WGS) entry which is preliminary data.</text>
</comment>
<reference evidence="3 4" key="2">
    <citation type="submission" date="2024-07" db="EMBL/GenBank/DDBJ databases">
        <authorList>
            <person name="Akdeniz Z."/>
        </authorList>
    </citation>
    <scope>NUCLEOTIDE SEQUENCE [LARGE SCALE GENOMIC DNA]</scope>
</reference>
<feature type="transmembrane region" description="Helical" evidence="1">
    <location>
        <begin position="146"/>
        <end position="170"/>
    </location>
</feature>
<organism evidence="2">
    <name type="scientific">Hexamita inflata</name>
    <dbReference type="NCBI Taxonomy" id="28002"/>
    <lineage>
        <taxon>Eukaryota</taxon>
        <taxon>Metamonada</taxon>
        <taxon>Diplomonadida</taxon>
        <taxon>Hexamitidae</taxon>
        <taxon>Hexamitinae</taxon>
        <taxon>Hexamita</taxon>
    </lineage>
</organism>
<evidence type="ECO:0000256" key="1">
    <source>
        <dbReference type="SAM" id="Phobius"/>
    </source>
</evidence>
<name>A0AA86R087_9EUKA</name>
<keyword evidence="1" id="KW-1133">Transmembrane helix</keyword>
<accession>A0AA86R087</accession>
<proteinExistence type="predicted"/>
<gene>
    <name evidence="3" type="ORF">HINF_LOCUS44498</name>
    <name evidence="2" type="ORF">HINF_LOCUS55460</name>
</gene>
<keyword evidence="1" id="KW-0812">Transmembrane</keyword>